<feature type="region of interest" description="Disordered" evidence="1">
    <location>
        <begin position="40"/>
        <end position="129"/>
    </location>
</feature>
<dbReference type="Gene3D" id="3.30.70.330">
    <property type="match status" value="1"/>
</dbReference>
<protein>
    <recommendedName>
        <fullName evidence="2">RRM domain-containing protein</fullName>
    </recommendedName>
</protein>
<organism evidence="3">
    <name type="scientific">viral metagenome</name>
    <dbReference type="NCBI Taxonomy" id="1070528"/>
    <lineage>
        <taxon>unclassified sequences</taxon>
        <taxon>metagenomes</taxon>
        <taxon>organismal metagenomes</taxon>
    </lineage>
</organism>
<dbReference type="GO" id="GO:0003723">
    <property type="term" value="F:RNA binding"/>
    <property type="evidence" value="ECO:0007669"/>
    <property type="project" value="InterPro"/>
</dbReference>
<feature type="domain" description="RRM" evidence="2">
    <location>
        <begin position="151"/>
        <end position="229"/>
    </location>
</feature>
<feature type="compositionally biased region" description="Polar residues" evidence="1">
    <location>
        <begin position="67"/>
        <end position="86"/>
    </location>
</feature>
<dbReference type="AlphaFoldDB" id="A0A6C0BN72"/>
<evidence type="ECO:0000259" key="2">
    <source>
        <dbReference type="PROSITE" id="PS50102"/>
    </source>
</evidence>
<evidence type="ECO:0000313" key="3">
    <source>
        <dbReference type="EMBL" id="QHS93211.1"/>
    </source>
</evidence>
<reference evidence="3" key="1">
    <citation type="journal article" date="2020" name="Nature">
        <title>Giant virus diversity and host interactions through global metagenomics.</title>
        <authorList>
            <person name="Schulz F."/>
            <person name="Roux S."/>
            <person name="Paez-Espino D."/>
            <person name="Jungbluth S."/>
            <person name="Walsh D.A."/>
            <person name="Denef V.J."/>
            <person name="McMahon K.D."/>
            <person name="Konstantinidis K.T."/>
            <person name="Eloe-Fadrosh E.A."/>
            <person name="Kyrpides N.C."/>
            <person name="Woyke T."/>
        </authorList>
    </citation>
    <scope>NUCLEOTIDE SEQUENCE</scope>
    <source>
        <strain evidence="3">GVMAG-M-3300017989-17</strain>
    </source>
</reference>
<dbReference type="EMBL" id="MN739201">
    <property type="protein sequence ID" value="QHS93211.1"/>
    <property type="molecule type" value="Genomic_DNA"/>
</dbReference>
<dbReference type="InterPro" id="IPR035979">
    <property type="entry name" value="RBD_domain_sf"/>
</dbReference>
<dbReference type="PROSITE" id="PS50102">
    <property type="entry name" value="RRM"/>
    <property type="match status" value="1"/>
</dbReference>
<accession>A0A6C0BN72</accession>
<dbReference type="InterPro" id="IPR000504">
    <property type="entry name" value="RRM_dom"/>
</dbReference>
<dbReference type="SUPFAM" id="SSF54928">
    <property type="entry name" value="RNA-binding domain, RBD"/>
    <property type="match status" value="1"/>
</dbReference>
<sequence>MDPCKIAFITEALSGFNPQELQFLYGFIHAKLARLAAVPSATTKTEATPVTKDEPNNTDPSDGPSETGPSNTSSTETAPSAGSSEAPSIGPSAGPSKTVKWADVAATPPSENDTKKVFRKTPHRGVKAEKSAIPVPAFEDKRKKAGNLYTNQLYVRGWNPDLVKWETVRQRLWEELSEMHLDVSQIYVDAKGFAFITLTDQECATRAQKILSEIPSFYGDELLVKFATVRNK</sequence>
<evidence type="ECO:0000256" key="1">
    <source>
        <dbReference type="SAM" id="MobiDB-lite"/>
    </source>
</evidence>
<dbReference type="InterPro" id="IPR012677">
    <property type="entry name" value="Nucleotide-bd_a/b_plait_sf"/>
</dbReference>
<name>A0A6C0BN72_9ZZZZ</name>
<proteinExistence type="predicted"/>